<name>A0ABQ9GEG8_9NEOP</name>
<protein>
    <submittedName>
        <fullName evidence="1">Uncharacterized protein</fullName>
    </submittedName>
</protein>
<sequence>MRELAHMLHILCHSKQQRWMNYLSAIEYLHNNVIHALPGQMPTEVLKGTFVREHSLRPDYFVLVRVHNVSNQAEFITKKLLPAFSGSYRISKSIRENCMELVGEDNDHFVGRFNVNQLK</sequence>
<dbReference type="EMBL" id="JARBHB010000012">
    <property type="protein sequence ID" value="KAJ8870787.1"/>
    <property type="molecule type" value="Genomic_DNA"/>
</dbReference>
<comment type="caution">
    <text evidence="1">The sequence shown here is derived from an EMBL/GenBank/DDBJ whole genome shotgun (WGS) entry which is preliminary data.</text>
</comment>
<dbReference type="Proteomes" id="UP001159363">
    <property type="component" value="Chromosome 11"/>
</dbReference>
<organism evidence="1 2">
    <name type="scientific">Dryococelus australis</name>
    <dbReference type="NCBI Taxonomy" id="614101"/>
    <lineage>
        <taxon>Eukaryota</taxon>
        <taxon>Metazoa</taxon>
        <taxon>Ecdysozoa</taxon>
        <taxon>Arthropoda</taxon>
        <taxon>Hexapoda</taxon>
        <taxon>Insecta</taxon>
        <taxon>Pterygota</taxon>
        <taxon>Neoptera</taxon>
        <taxon>Polyneoptera</taxon>
        <taxon>Phasmatodea</taxon>
        <taxon>Verophasmatodea</taxon>
        <taxon>Anareolatae</taxon>
        <taxon>Phasmatidae</taxon>
        <taxon>Eurycanthinae</taxon>
        <taxon>Dryococelus</taxon>
    </lineage>
</organism>
<keyword evidence="2" id="KW-1185">Reference proteome</keyword>
<evidence type="ECO:0000313" key="2">
    <source>
        <dbReference type="Proteomes" id="UP001159363"/>
    </source>
</evidence>
<reference evidence="1 2" key="1">
    <citation type="submission" date="2023-02" db="EMBL/GenBank/DDBJ databases">
        <title>LHISI_Scaffold_Assembly.</title>
        <authorList>
            <person name="Stuart O.P."/>
            <person name="Cleave R."/>
            <person name="Magrath M.J.L."/>
            <person name="Mikheyev A.S."/>
        </authorList>
    </citation>
    <scope>NUCLEOTIDE SEQUENCE [LARGE SCALE GENOMIC DNA]</scope>
    <source>
        <strain evidence="1">Daus_M_001</strain>
        <tissue evidence="1">Leg muscle</tissue>
    </source>
</reference>
<proteinExistence type="predicted"/>
<accession>A0ABQ9GEG8</accession>
<evidence type="ECO:0000313" key="1">
    <source>
        <dbReference type="EMBL" id="KAJ8870787.1"/>
    </source>
</evidence>
<gene>
    <name evidence="1" type="ORF">PR048_027086</name>
</gene>